<dbReference type="CDD" id="cd00761">
    <property type="entry name" value="Glyco_tranf_GTA_type"/>
    <property type="match status" value="1"/>
</dbReference>
<dbReference type="SMART" id="SM00028">
    <property type="entry name" value="TPR"/>
    <property type="match status" value="4"/>
</dbReference>
<dbReference type="SUPFAM" id="SSF48452">
    <property type="entry name" value="TPR-like"/>
    <property type="match status" value="1"/>
</dbReference>
<dbReference type="InterPro" id="IPR001173">
    <property type="entry name" value="Glyco_trans_2-like"/>
</dbReference>
<dbReference type="Pfam" id="PF00535">
    <property type="entry name" value="Glycos_transf_2"/>
    <property type="match status" value="1"/>
</dbReference>
<dbReference type="InterPro" id="IPR019734">
    <property type="entry name" value="TPR_rpt"/>
</dbReference>
<dbReference type="SUPFAM" id="SSF53756">
    <property type="entry name" value="UDP-Glycosyltransferase/glycogen phosphorylase"/>
    <property type="match status" value="1"/>
</dbReference>
<feature type="domain" description="O-GlcNAc transferase C-terminal" evidence="10">
    <location>
        <begin position="277"/>
        <end position="442"/>
    </location>
</feature>
<dbReference type="EC" id="2.4.1.255" evidence="3"/>
<dbReference type="Pfam" id="PF13844">
    <property type="entry name" value="Glyco_transf_41"/>
    <property type="match status" value="2"/>
</dbReference>
<evidence type="ECO:0000256" key="6">
    <source>
        <dbReference type="ARBA" id="ARBA00022737"/>
    </source>
</evidence>
<dbReference type="InterPro" id="IPR051939">
    <property type="entry name" value="Glycosyltr_41/O-GlcNAc_trsf"/>
</dbReference>
<accession>A0ABV6SNH0</accession>
<keyword evidence="6" id="KW-0677">Repeat</keyword>
<dbReference type="InterPro" id="IPR029489">
    <property type="entry name" value="OGT/SEC/SPY_C"/>
</dbReference>
<dbReference type="Pfam" id="PF14559">
    <property type="entry name" value="TPR_19"/>
    <property type="match status" value="1"/>
</dbReference>
<dbReference type="GO" id="GO:0016757">
    <property type="term" value="F:glycosyltransferase activity"/>
    <property type="evidence" value="ECO:0007669"/>
    <property type="project" value="UniProtKB-KW"/>
</dbReference>
<evidence type="ECO:0000256" key="7">
    <source>
        <dbReference type="ARBA" id="ARBA00022803"/>
    </source>
</evidence>
<gene>
    <name evidence="11" type="ORF">ACFFGX_16420</name>
</gene>
<dbReference type="RefSeq" id="WP_376947766.1">
    <property type="nucleotide sequence ID" value="NZ_CP171449.1"/>
</dbReference>
<protein>
    <recommendedName>
        <fullName evidence="3">protein O-GlcNAc transferase</fullName>
        <ecNumber evidence="3">2.4.1.255</ecNumber>
    </recommendedName>
</protein>
<evidence type="ECO:0000256" key="3">
    <source>
        <dbReference type="ARBA" id="ARBA00011970"/>
    </source>
</evidence>
<evidence type="ECO:0000256" key="2">
    <source>
        <dbReference type="ARBA" id="ARBA00005386"/>
    </source>
</evidence>
<keyword evidence="12" id="KW-1185">Reference proteome</keyword>
<keyword evidence="5 11" id="KW-0808">Transferase</keyword>
<evidence type="ECO:0000259" key="9">
    <source>
        <dbReference type="Pfam" id="PF00535"/>
    </source>
</evidence>
<dbReference type="Proteomes" id="UP001589891">
    <property type="component" value="Unassembled WGS sequence"/>
</dbReference>
<evidence type="ECO:0000256" key="4">
    <source>
        <dbReference type="ARBA" id="ARBA00022676"/>
    </source>
</evidence>
<dbReference type="PANTHER" id="PTHR44835">
    <property type="entry name" value="UDP-N-ACETYLGLUCOSAMINE--PEPTIDE N-ACETYLGLUCOSAMINYLTRANSFERASE SPINDLY-RELATED"/>
    <property type="match status" value="1"/>
</dbReference>
<feature type="domain" description="Glycosyltransferase 2-like" evidence="9">
    <location>
        <begin position="976"/>
        <end position="1136"/>
    </location>
</feature>
<dbReference type="Gene3D" id="3.90.550.10">
    <property type="entry name" value="Spore Coat Polysaccharide Biosynthesis Protein SpsA, Chain A"/>
    <property type="match status" value="1"/>
</dbReference>
<dbReference type="SUPFAM" id="SSF53448">
    <property type="entry name" value="Nucleotide-diphospho-sugar transferases"/>
    <property type="match status" value="1"/>
</dbReference>
<dbReference type="InterPro" id="IPR029044">
    <property type="entry name" value="Nucleotide-diphossugar_trans"/>
</dbReference>
<dbReference type="InterPro" id="IPR011990">
    <property type="entry name" value="TPR-like_helical_dom_sf"/>
</dbReference>
<comment type="pathway">
    <text evidence="1">Protein modification; protein glycosylation.</text>
</comment>
<dbReference type="Gene3D" id="1.25.40.10">
    <property type="entry name" value="Tetratricopeptide repeat domain"/>
    <property type="match status" value="1"/>
</dbReference>
<dbReference type="PANTHER" id="PTHR44835:SF1">
    <property type="entry name" value="PROTEIN O-GLCNAC TRANSFERASE"/>
    <property type="match status" value="1"/>
</dbReference>
<keyword evidence="4 11" id="KW-0328">Glycosyltransferase</keyword>
<reference evidence="11 12" key="1">
    <citation type="submission" date="2024-09" db="EMBL/GenBank/DDBJ databases">
        <authorList>
            <person name="Sun Q."/>
            <person name="Mori K."/>
        </authorList>
    </citation>
    <scope>NUCLEOTIDE SEQUENCE [LARGE SCALE GENOMIC DNA]</scope>
    <source>
        <strain evidence="11 12">NCAIM B.01794</strain>
    </source>
</reference>
<proteinExistence type="inferred from homology"/>
<evidence type="ECO:0000313" key="11">
    <source>
        <dbReference type="EMBL" id="MFC0711073.1"/>
    </source>
</evidence>
<sequence length="1235" mass="140144">MSRPKKSAKAPSYIKVNAHSQHRYDKALPSKEASHLMQLVQKRNYLKAAELAAVLTERYPDSPLAWKVWGLALLESRRPQQAIEVLHRADGIDPKDPDTLHNLGIAYLKQGNIQKADHYLGQALEVLPSFAKARLVLAKMRIDTGQYQAALEQIAIAEEKGANENQCLSLKAFAFNKLHRHTETLQVQEEIRKRYPDDLLNLSNLADSYRVLTRFDEAEKTFLQLLERDPTQHKAFSGYLFAIHYNPRHSQEFLVKTITQWDERFSPPHPPRAQAEDRSPDKRLKIGLLSAGFRVHPVGQMITSTLEHLPRDEFELIAYTTSSEEDDLTQRIRQRCDDWQAVMHLDDMDLAKQIRDDKIDILIDLCGHSEGSRLPTMAQEPAPLQVKWVGGLNNTTGLKAIDYLISDSVETPAGVDHQYVEKLIRLPDDYICYQPRPMQPHVGPLPALTNGYVTFGCFNNPSKVNEIVIEHWASIMAQIPASRLMLKGGQYENQAFIERISQAFETRGIERARLKFEGQSPHLYLLNTYNQVDIALDPWPYSGGLTTCEALLMGVPVITYPGPSFAGRHSATHLVNAGLAELVADSWEHYRSLAVGLASDLDTLATIRQGLRQQLKNSPVCDAPRFARHFTIVMRAIWQRYCEGKEPAALTIDKQGEARFADDEHPMHLLHPATEKTTLEEAEVFRFAFEGKIVTVDNGSILTSTPGFTNLQKLGAFATIAFDPSSKVKNAQQLQQQGELHHYPHVVLGDGQDATLHVCLDPAMSATLEPLPADEQLSGNKQATRVIARLPISTLRLDDIEGLESVDWLLLDNLNDSLAILESGEKALANTLLVQVRVNFFPTHQNQPELTQISHWLSRHGFSFYRLNNLQHYSHQPKRDDLLKQQATQLIGADALFIPSQQRIETLDTHRRAKLAFILHSVYQIHDLTFSLLDQEKTSSGEKYLESNGYLKKTNPTINEKQKARVYINSGKPKICIGVPVYNEESHIHETVASLKRQNIDGIKFIFSDNASTDKTYEIAKSLSSDDPRFEITRNSENVGAADNFINLFKDSSSEYFMWLGAHDCLSENYIAETARILDNNKSVSMACGYPFGIMNGRAFGPVEEAIYDFKQPSPADRYLSSVATLSNCTVFHSLFRRKDLDGFEFRKTISMDHTIISRLLWKGILQYSENAKYFRRYFQKRESTVEERILGREGSLERNDFFDHHISDLEKLQGAQRNEKLIKKVEMILKSRFK</sequence>
<dbReference type="EMBL" id="JBHLSS010000102">
    <property type="protein sequence ID" value="MFC0711073.1"/>
    <property type="molecule type" value="Genomic_DNA"/>
</dbReference>
<dbReference type="Gene3D" id="3.40.50.11380">
    <property type="match status" value="1"/>
</dbReference>
<keyword evidence="7 8" id="KW-0802">TPR repeat</keyword>
<evidence type="ECO:0000256" key="8">
    <source>
        <dbReference type="PROSITE-ProRule" id="PRU00339"/>
    </source>
</evidence>
<comment type="similarity">
    <text evidence="2">Belongs to the glycosyltransferase 41 family. O-GlcNAc transferase subfamily.</text>
</comment>
<comment type="caution">
    <text evidence="11">The sequence shown here is derived from an EMBL/GenBank/DDBJ whole genome shotgun (WGS) entry which is preliminary data.</text>
</comment>
<organism evidence="11 12">
    <name type="scientific">Azorhizophilus paspali</name>
    <name type="common">Azotobacter paspali</name>
    <dbReference type="NCBI Taxonomy" id="69963"/>
    <lineage>
        <taxon>Bacteria</taxon>
        <taxon>Pseudomonadati</taxon>
        <taxon>Pseudomonadota</taxon>
        <taxon>Gammaproteobacteria</taxon>
        <taxon>Pseudomonadales</taxon>
        <taxon>Pseudomonadaceae</taxon>
        <taxon>Azorhizophilus</taxon>
    </lineage>
</organism>
<feature type="domain" description="O-GlcNAc transferase C-terminal" evidence="10">
    <location>
        <begin position="448"/>
        <end position="627"/>
    </location>
</feature>
<evidence type="ECO:0000256" key="1">
    <source>
        <dbReference type="ARBA" id="ARBA00004922"/>
    </source>
</evidence>
<dbReference type="PROSITE" id="PS50005">
    <property type="entry name" value="TPR"/>
    <property type="match status" value="1"/>
</dbReference>
<dbReference type="Gene3D" id="3.40.50.2000">
    <property type="entry name" value="Glycogen Phosphorylase B"/>
    <property type="match status" value="1"/>
</dbReference>
<evidence type="ECO:0000313" key="12">
    <source>
        <dbReference type="Proteomes" id="UP001589891"/>
    </source>
</evidence>
<evidence type="ECO:0000256" key="5">
    <source>
        <dbReference type="ARBA" id="ARBA00022679"/>
    </source>
</evidence>
<feature type="repeat" description="TPR" evidence="8">
    <location>
        <begin position="97"/>
        <end position="130"/>
    </location>
</feature>
<name>A0ABV6SNH0_AZOPA</name>
<evidence type="ECO:0000259" key="10">
    <source>
        <dbReference type="Pfam" id="PF13844"/>
    </source>
</evidence>